<feature type="non-terminal residue" evidence="7">
    <location>
        <position position="377"/>
    </location>
</feature>
<dbReference type="Pfam" id="PF01175">
    <property type="entry name" value="Urocanase"/>
    <property type="match status" value="1"/>
</dbReference>
<dbReference type="InterPro" id="IPR035401">
    <property type="entry name" value="Urocanase_C"/>
</dbReference>
<evidence type="ECO:0000259" key="6">
    <source>
        <dbReference type="Pfam" id="PF17392"/>
    </source>
</evidence>
<dbReference type="UniPathway" id="UPA00379">
    <property type="reaction ID" value="UER00550"/>
</dbReference>
<feature type="domain" description="Urocanase N-terminal" evidence="5">
    <location>
        <begin position="1"/>
        <end position="70"/>
    </location>
</feature>
<organism evidence="7">
    <name type="scientific">marine metagenome</name>
    <dbReference type="NCBI Taxonomy" id="408172"/>
    <lineage>
        <taxon>unclassified sequences</taxon>
        <taxon>metagenomes</taxon>
        <taxon>ecological metagenomes</taxon>
    </lineage>
</organism>
<dbReference type="Pfam" id="PF17391">
    <property type="entry name" value="Urocanase_N"/>
    <property type="match status" value="1"/>
</dbReference>
<dbReference type="InterPro" id="IPR038364">
    <property type="entry name" value="Urocanase_central_sf"/>
</dbReference>
<dbReference type="GO" id="GO:0019556">
    <property type="term" value="P:L-histidine catabolic process to glutamate and formamide"/>
    <property type="evidence" value="ECO:0007669"/>
    <property type="project" value="UniProtKB-UniPathway"/>
</dbReference>
<keyword evidence="2" id="KW-0520">NAD</keyword>
<feature type="non-terminal residue" evidence="7">
    <location>
        <position position="1"/>
    </location>
</feature>
<dbReference type="InterPro" id="IPR023637">
    <property type="entry name" value="Urocanase-like"/>
</dbReference>
<protein>
    <submittedName>
        <fullName evidence="7">Uncharacterized protein</fullName>
    </submittedName>
</protein>
<keyword evidence="3" id="KW-0456">Lyase</keyword>
<dbReference type="PANTHER" id="PTHR12216:SF4">
    <property type="entry name" value="UROCANATE HYDRATASE"/>
    <property type="match status" value="1"/>
</dbReference>
<accession>A0A382MV92</accession>
<dbReference type="SUPFAM" id="SSF111326">
    <property type="entry name" value="Urocanase"/>
    <property type="match status" value="1"/>
</dbReference>
<sequence>IIAELKRLKPDQTLCIQSGKPVYIAQTYPEAPRVIIANSNLVPSHANKKTFGQLDLMGLTMEGRMTAGSWSYTGPQGILQSTYETLNACGRRHFKSSTLAGRWIFTAGLGYMGEAQPLAGTMNEACVLVAEVNAEEAQQQVDDGYLNWVTDSLDQALEWIGRGVREKKPISVCVVENAATVAKELLKKNCIPDIVTDQTPAHNLMEYIPEGKSYKWNLWYREKDPEEYLELSKATILKHARALKALQKKGAVVFDYGNQLREQAEHYGLPMRKKDGTFVYPGFTEKYIRPLFCEGVGPFRWTVLSGLKKDLLTIDKALVNAFPKKKALKRWIEKSQHQVSILGLPTRVCWLGYKERAQMGLIINQLVRSGKLTAPIA</sequence>
<dbReference type="GO" id="GO:0019557">
    <property type="term" value="P:L-histidine catabolic process to glutamate and formate"/>
    <property type="evidence" value="ECO:0007669"/>
    <property type="project" value="UniProtKB-UniPathway"/>
</dbReference>
<evidence type="ECO:0000259" key="4">
    <source>
        <dbReference type="Pfam" id="PF01175"/>
    </source>
</evidence>
<dbReference type="AlphaFoldDB" id="A0A382MV92"/>
<dbReference type="PANTHER" id="PTHR12216">
    <property type="entry name" value="UROCANATE HYDRATASE"/>
    <property type="match status" value="1"/>
</dbReference>
<evidence type="ECO:0000256" key="2">
    <source>
        <dbReference type="ARBA" id="ARBA00023027"/>
    </source>
</evidence>
<dbReference type="InterPro" id="IPR036190">
    <property type="entry name" value="Urocanase_sf"/>
</dbReference>
<feature type="domain" description="Urocanase C-terminal" evidence="6">
    <location>
        <begin position="290"/>
        <end position="376"/>
    </location>
</feature>
<dbReference type="Gene3D" id="3.40.50.10730">
    <property type="entry name" value="Urocanase like domains"/>
    <property type="match status" value="1"/>
</dbReference>
<dbReference type="InterPro" id="IPR035400">
    <property type="entry name" value="Urocanase_N"/>
</dbReference>
<dbReference type="GO" id="GO:0016153">
    <property type="term" value="F:urocanate hydratase activity"/>
    <property type="evidence" value="ECO:0007669"/>
    <property type="project" value="TreeGrafter"/>
</dbReference>
<feature type="domain" description="Urocanase Rossmann-like" evidence="4">
    <location>
        <begin position="74"/>
        <end position="287"/>
    </location>
</feature>
<dbReference type="InterPro" id="IPR035085">
    <property type="entry name" value="Urocanase_Rossmann-like"/>
</dbReference>
<name>A0A382MV92_9ZZZZ</name>
<reference evidence="7" key="1">
    <citation type="submission" date="2018-05" db="EMBL/GenBank/DDBJ databases">
        <authorList>
            <person name="Lanie J.A."/>
            <person name="Ng W.-L."/>
            <person name="Kazmierczak K.M."/>
            <person name="Andrzejewski T.M."/>
            <person name="Davidsen T.M."/>
            <person name="Wayne K.J."/>
            <person name="Tettelin H."/>
            <person name="Glass J.I."/>
            <person name="Rusch D."/>
            <person name="Podicherti R."/>
            <person name="Tsui H.-C.T."/>
            <person name="Winkler M.E."/>
        </authorList>
    </citation>
    <scope>NUCLEOTIDE SEQUENCE</scope>
</reference>
<proteinExistence type="predicted"/>
<evidence type="ECO:0000259" key="5">
    <source>
        <dbReference type="Pfam" id="PF17391"/>
    </source>
</evidence>
<gene>
    <name evidence="7" type="ORF">METZ01_LOCUS305663</name>
</gene>
<evidence type="ECO:0000313" key="7">
    <source>
        <dbReference type="EMBL" id="SVC52809.1"/>
    </source>
</evidence>
<evidence type="ECO:0000256" key="3">
    <source>
        <dbReference type="ARBA" id="ARBA00023239"/>
    </source>
</evidence>
<evidence type="ECO:0000256" key="1">
    <source>
        <dbReference type="ARBA" id="ARBA00001911"/>
    </source>
</evidence>
<comment type="cofactor">
    <cofactor evidence="1">
        <name>NAD(+)</name>
        <dbReference type="ChEBI" id="CHEBI:57540"/>
    </cofactor>
</comment>
<dbReference type="Pfam" id="PF17392">
    <property type="entry name" value="Urocanase_C"/>
    <property type="match status" value="1"/>
</dbReference>
<dbReference type="Gene3D" id="3.40.1770.10">
    <property type="entry name" value="Urocanase superfamily"/>
    <property type="match status" value="1"/>
</dbReference>
<dbReference type="NCBIfam" id="TIGR01228">
    <property type="entry name" value="hutU"/>
    <property type="match status" value="1"/>
</dbReference>
<dbReference type="EMBL" id="UINC01096158">
    <property type="protein sequence ID" value="SVC52809.1"/>
    <property type="molecule type" value="Genomic_DNA"/>
</dbReference>